<reference evidence="6" key="2">
    <citation type="submission" date="2020-11" db="EMBL/GenBank/DDBJ databases">
        <authorList>
            <person name="McCartney M.A."/>
            <person name="Auch B."/>
            <person name="Kono T."/>
            <person name="Mallez S."/>
            <person name="Becker A."/>
            <person name="Gohl D.M."/>
            <person name="Silverstein K.A.T."/>
            <person name="Koren S."/>
            <person name="Bechman K.B."/>
            <person name="Herman A."/>
            <person name="Abrahante J.E."/>
            <person name="Garbe J."/>
        </authorList>
    </citation>
    <scope>NUCLEOTIDE SEQUENCE</scope>
    <source>
        <strain evidence="6">Duluth1</strain>
        <tissue evidence="6">Whole animal</tissue>
    </source>
</reference>
<accession>A0A9D4L8U5</accession>
<evidence type="ECO:0000256" key="3">
    <source>
        <dbReference type="ARBA" id="ARBA00023002"/>
    </source>
</evidence>
<evidence type="ECO:0000256" key="1">
    <source>
        <dbReference type="ARBA" id="ARBA00001964"/>
    </source>
</evidence>
<evidence type="ECO:0000313" key="7">
    <source>
        <dbReference type="Proteomes" id="UP000828390"/>
    </source>
</evidence>
<dbReference type="InterPro" id="IPR029061">
    <property type="entry name" value="THDP-binding"/>
</dbReference>
<evidence type="ECO:0000256" key="4">
    <source>
        <dbReference type="ARBA" id="ARBA00023052"/>
    </source>
</evidence>
<sequence length="60" mass="6725">MLLPHGMDGAGPEHSSCRVERFLQACDSSETTVDGDDVNIQILNPTTPAQYFHLLRRQVR</sequence>
<evidence type="ECO:0000256" key="2">
    <source>
        <dbReference type="ARBA" id="ARBA00006936"/>
    </source>
</evidence>
<comment type="cofactor">
    <cofactor evidence="1">
        <name>thiamine diphosphate</name>
        <dbReference type="ChEBI" id="CHEBI:58937"/>
    </cofactor>
</comment>
<gene>
    <name evidence="6" type="ORF">DPMN_096114</name>
</gene>
<comment type="caution">
    <text evidence="6">The sequence shown here is derived from an EMBL/GenBank/DDBJ whole genome shotgun (WGS) entry which is preliminary data.</text>
</comment>
<protein>
    <recommendedName>
        <fullName evidence="5">Transketolase-like pyrimidine-binding domain-containing protein</fullName>
    </recommendedName>
</protein>
<comment type="similarity">
    <text evidence="2">Belongs to the alpha-ketoglutarate dehydrogenase family.</text>
</comment>
<keyword evidence="4" id="KW-0786">Thiamine pyrophosphate</keyword>
<name>A0A9D4L8U5_DREPO</name>
<dbReference type="GO" id="GO:0030976">
    <property type="term" value="F:thiamine pyrophosphate binding"/>
    <property type="evidence" value="ECO:0007669"/>
    <property type="project" value="InterPro"/>
</dbReference>
<dbReference type="Pfam" id="PF02779">
    <property type="entry name" value="Transket_pyr"/>
    <property type="match status" value="1"/>
</dbReference>
<dbReference type="GO" id="GO:0016624">
    <property type="term" value="F:oxidoreductase activity, acting on the aldehyde or oxo group of donors, disulfide as acceptor"/>
    <property type="evidence" value="ECO:0007669"/>
    <property type="project" value="InterPro"/>
</dbReference>
<evidence type="ECO:0000313" key="6">
    <source>
        <dbReference type="EMBL" id="KAH3853585.1"/>
    </source>
</evidence>
<reference evidence="6" key="1">
    <citation type="journal article" date="2019" name="bioRxiv">
        <title>The Genome of the Zebra Mussel, Dreissena polymorpha: A Resource for Invasive Species Research.</title>
        <authorList>
            <person name="McCartney M.A."/>
            <person name="Auch B."/>
            <person name="Kono T."/>
            <person name="Mallez S."/>
            <person name="Zhang Y."/>
            <person name="Obille A."/>
            <person name="Becker A."/>
            <person name="Abrahante J.E."/>
            <person name="Garbe J."/>
            <person name="Badalamenti J.P."/>
            <person name="Herman A."/>
            <person name="Mangelson H."/>
            <person name="Liachko I."/>
            <person name="Sullivan S."/>
            <person name="Sone E.D."/>
            <person name="Koren S."/>
            <person name="Silverstein K.A.T."/>
            <person name="Beckman K.B."/>
            <person name="Gohl D.M."/>
        </authorList>
    </citation>
    <scope>NUCLEOTIDE SEQUENCE</scope>
    <source>
        <strain evidence="6">Duluth1</strain>
        <tissue evidence="6">Whole animal</tissue>
    </source>
</reference>
<proteinExistence type="inferred from homology"/>
<dbReference type="Gene3D" id="3.40.50.12470">
    <property type="match status" value="1"/>
</dbReference>
<dbReference type="SUPFAM" id="SSF52518">
    <property type="entry name" value="Thiamin diphosphate-binding fold (THDP-binding)"/>
    <property type="match status" value="1"/>
</dbReference>
<organism evidence="6 7">
    <name type="scientific">Dreissena polymorpha</name>
    <name type="common">Zebra mussel</name>
    <name type="synonym">Mytilus polymorpha</name>
    <dbReference type="NCBI Taxonomy" id="45954"/>
    <lineage>
        <taxon>Eukaryota</taxon>
        <taxon>Metazoa</taxon>
        <taxon>Spiralia</taxon>
        <taxon>Lophotrochozoa</taxon>
        <taxon>Mollusca</taxon>
        <taxon>Bivalvia</taxon>
        <taxon>Autobranchia</taxon>
        <taxon>Heteroconchia</taxon>
        <taxon>Euheterodonta</taxon>
        <taxon>Imparidentia</taxon>
        <taxon>Neoheterodontei</taxon>
        <taxon>Myida</taxon>
        <taxon>Dreissenoidea</taxon>
        <taxon>Dreissenidae</taxon>
        <taxon>Dreissena</taxon>
    </lineage>
</organism>
<dbReference type="InterPro" id="IPR005475">
    <property type="entry name" value="Transketolase-like_Pyr-bd"/>
</dbReference>
<dbReference type="EMBL" id="JAIWYP010000003">
    <property type="protein sequence ID" value="KAH3853585.1"/>
    <property type="molecule type" value="Genomic_DNA"/>
</dbReference>
<dbReference type="PANTHER" id="PTHR23152:SF4">
    <property type="entry name" value="2-OXOADIPATE DEHYDROGENASE COMPLEX COMPONENT E1"/>
    <property type="match status" value="1"/>
</dbReference>
<dbReference type="PANTHER" id="PTHR23152">
    <property type="entry name" value="2-OXOGLUTARATE DEHYDROGENASE"/>
    <property type="match status" value="1"/>
</dbReference>
<dbReference type="Proteomes" id="UP000828390">
    <property type="component" value="Unassembled WGS sequence"/>
</dbReference>
<dbReference type="AlphaFoldDB" id="A0A9D4L8U5"/>
<evidence type="ECO:0000259" key="5">
    <source>
        <dbReference type="Pfam" id="PF02779"/>
    </source>
</evidence>
<dbReference type="InterPro" id="IPR011603">
    <property type="entry name" value="2oxoglutarate_DH_E1"/>
</dbReference>
<keyword evidence="7" id="KW-1185">Reference proteome</keyword>
<feature type="domain" description="Transketolase-like pyrimidine-binding" evidence="5">
    <location>
        <begin position="1"/>
        <end position="60"/>
    </location>
</feature>
<keyword evidence="3" id="KW-0560">Oxidoreductase</keyword>